<gene>
    <name evidence="5" type="ORF">GCM10007901_39950</name>
</gene>
<dbReference type="Proteomes" id="UP001156670">
    <property type="component" value="Unassembled WGS sequence"/>
</dbReference>
<feature type="domain" description="EAL" evidence="4">
    <location>
        <begin position="728"/>
        <end position="982"/>
    </location>
</feature>
<feature type="domain" description="PAC" evidence="3">
    <location>
        <begin position="388"/>
        <end position="439"/>
    </location>
</feature>
<keyword evidence="6" id="KW-1185">Reference proteome</keyword>
<evidence type="ECO:0000259" key="4">
    <source>
        <dbReference type="PROSITE" id="PS50883"/>
    </source>
</evidence>
<evidence type="ECO:0008006" key="7">
    <source>
        <dbReference type="Google" id="ProtNLM"/>
    </source>
</evidence>
<dbReference type="SMART" id="SM00052">
    <property type="entry name" value="EAL"/>
    <property type="match status" value="1"/>
</dbReference>
<dbReference type="InterPro" id="IPR035965">
    <property type="entry name" value="PAS-like_dom_sf"/>
</dbReference>
<dbReference type="InterPro" id="IPR013767">
    <property type="entry name" value="PAS_fold"/>
</dbReference>
<dbReference type="InterPro" id="IPR035919">
    <property type="entry name" value="EAL_sf"/>
</dbReference>
<dbReference type="Pfam" id="PF08447">
    <property type="entry name" value="PAS_3"/>
    <property type="match status" value="1"/>
</dbReference>
<protein>
    <recommendedName>
        <fullName evidence="7">PAS domain S-box-containing protein</fullName>
    </recommendedName>
</protein>
<evidence type="ECO:0000259" key="3">
    <source>
        <dbReference type="PROSITE" id="PS50113"/>
    </source>
</evidence>
<dbReference type="NCBIfam" id="TIGR00229">
    <property type="entry name" value="sensory_box"/>
    <property type="match status" value="1"/>
</dbReference>
<dbReference type="InterPro" id="IPR029787">
    <property type="entry name" value="Nucleotide_cyclase"/>
</dbReference>
<dbReference type="InterPro" id="IPR000014">
    <property type="entry name" value="PAS"/>
</dbReference>
<dbReference type="SUPFAM" id="SSF141868">
    <property type="entry name" value="EAL domain-like"/>
    <property type="match status" value="1"/>
</dbReference>
<dbReference type="PANTHER" id="PTHR44757">
    <property type="entry name" value="DIGUANYLATE CYCLASE DGCP"/>
    <property type="match status" value="1"/>
</dbReference>
<keyword evidence="1" id="KW-0472">Membrane</keyword>
<feature type="transmembrane region" description="Helical" evidence="1">
    <location>
        <begin position="20"/>
        <end position="38"/>
    </location>
</feature>
<keyword evidence="1" id="KW-1133">Transmembrane helix</keyword>
<dbReference type="SUPFAM" id="SSF55073">
    <property type="entry name" value="Nucleotide cyclase"/>
    <property type="match status" value="1"/>
</dbReference>
<dbReference type="Gene3D" id="3.20.20.450">
    <property type="entry name" value="EAL domain"/>
    <property type="match status" value="1"/>
</dbReference>
<dbReference type="InterPro" id="IPR052155">
    <property type="entry name" value="Biofilm_reg_signaling"/>
</dbReference>
<proteinExistence type="predicted"/>
<dbReference type="InterPro" id="IPR000160">
    <property type="entry name" value="GGDEF_dom"/>
</dbReference>
<feature type="transmembrane region" description="Helical" evidence="1">
    <location>
        <begin position="275"/>
        <end position="297"/>
    </location>
</feature>
<reference evidence="6" key="1">
    <citation type="journal article" date="2019" name="Int. J. Syst. Evol. Microbiol.">
        <title>The Global Catalogue of Microorganisms (GCM) 10K type strain sequencing project: providing services to taxonomists for standard genome sequencing and annotation.</title>
        <authorList>
            <consortium name="The Broad Institute Genomics Platform"/>
            <consortium name="The Broad Institute Genome Sequencing Center for Infectious Disease"/>
            <person name="Wu L."/>
            <person name="Ma J."/>
        </authorList>
    </citation>
    <scope>NUCLEOTIDE SEQUENCE [LARGE SCALE GENOMIC DNA]</scope>
    <source>
        <strain evidence="6">NBRC 111980</strain>
    </source>
</reference>
<dbReference type="CDD" id="cd01948">
    <property type="entry name" value="EAL"/>
    <property type="match status" value="1"/>
</dbReference>
<feature type="domain" description="PAS" evidence="2">
    <location>
        <begin position="440"/>
        <end position="511"/>
    </location>
</feature>
<dbReference type="Pfam" id="PF00563">
    <property type="entry name" value="EAL"/>
    <property type="match status" value="1"/>
</dbReference>
<dbReference type="EMBL" id="BSOB01000053">
    <property type="protein sequence ID" value="GLQ95042.1"/>
    <property type="molecule type" value="Genomic_DNA"/>
</dbReference>
<dbReference type="InterPro" id="IPR013655">
    <property type="entry name" value="PAS_fold_3"/>
</dbReference>
<dbReference type="PROSITE" id="PS50883">
    <property type="entry name" value="EAL"/>
    <property type="match status" value="1"/>
</dbReference>
<dbReference type="InterPro" id="IPR001633">
    <property type="entry name" value="EAL_dom"/>
</dbReference>
<dbReference type="SMART" id="SM00091">
    <property type="entry name" value="PAS"/>
    <property type="match status" value="2"/>
</dbReference>
<dbReference type="PANTHER" id="PTHR44757:SF2">
    <property type="entry name" value="BIOFILM ARCHITECTURE MAINTENANCE PROTEIN MBAA"/>
    <property type="match status" value="1"/>
</dbReference>
<dbReference type="InterPro" id="IPR000700">
    <property type="entry name" value="PAS-assoc_C"/>
</dbReference>
<dbReference type="PROSITE" id="PS50113">
    <property type="entry name" value="PAC"/>
    <property type="match status" value="1"/>
</dbReference>
<keyword evidence="1" id="KW-0812">Transmembrane</keyword>
<dbReference type="Gene3D" id="3.30.450.20">
    <property type="entry name" value="PAS domain"/>
    <property type="match status" value="2"/>
</dbReference>
<dbReference type="InterPro" id="IPR043128">
    <property type="entry name" value="Rev_trsase/Diguanyl_cyclase"/>
</dbReference>
<dbReference type="SMART" id="SM00267">
    <property type="entry name" value="GGDEF"/>
    <property type="match status" value="1"/>
</dbReference>
<dbReference type="Gene3D" id="2.10.70.100">
    <property type="match status" value="1"/>
</dbReference>
<evidence type="ECO:0000313" key="6">
    <source>
        <dbReference type="Proteomes" id="UP001156670"/>
    </source>
</evidence>
<dbReference type="Gene3D" id="3.30.70.270">
    <property type="match status" value="1"/>
</dbReference>
<evidence type="ECO:0000313" key="5">
    <source>
        <dbReference type="EMBL" id="GLQ95042.1"/>
    </source>
</evidence>
<dbReference type="PROSITE" id="PS50112">
    <property type="entry name" value="PAS"/>
    <property type="match status" value="1"/>
</dbReference>
<dbReference type="CDD" id="cd00130">
    <property type="entry name" value="PAS"/>
    <property type="match status" value="2"/>
</dbReference>
<dbReference type="Pfam" id="PF00989">
    <property type="entry name" value="PAS"/>
    <property type="match status" value="1"/>
</dbReference>
<comment type="caution">
    <text evidence="5">The sequence shown here is derived from an EMBL/GenBank/DDBJ whole genome shotgun (WGS) entry which is preliminary data.</text>
</comment>
<sequence>MTMSGQTITGSGAPKVVSQRAILVLGSLTAVLLLVILTSDLRSNLRAQWNESARRANEVALSAAQMLQAPLRMSINALMVIAEESHHLQQTVPQQHDALMQNVVAAVVRRQPQVVDVGFVDIAATGEAPALPQDGGVWTSCDTNLPSITGMPCFGAAEKKPGRGMVLPIAAPVDGHKWVVGNIRIAALERYLASVPHPRSVSFLVKGGYGRVVMRGGKPAAVSNAESEMPRWMRWVIDTSTFAPLRATAPVGSYPFTVEAEVTSQDALAPWYRQLTAIVIFYLFYLAAFICLLRVVARATALQHHYIRSLHAKSEDLRLAQRVGRTGMWSLSDDGQCFEYSEEAEELFGLHNGKTITSIKDVLAMVVPSDRWSLMRRVKAAWVSGARLHTEFRLYLDSGAVRYLSAGGQVVTDESGLRRMTGTIADVTEQWEARRLQKESEHRFEVLFEQNPLPFWVFDIASLRILEVNAAALRAYGYSREEFLAMSILDLRDPGDHPTLIAHVAAPLEARQARKIWLHRTKSGSAISVRIHSAEIMFANRPARLVLAEDITSHLADERELAYRASHDLVTGLPNQHALMEWMDVRIAAGSSFEVAYLQLLGLDAIGDTFGINVSTGIVQVVASRLAQLSDGHGYLTAITHQAFVLADSNPLTDALLHAIAECVTEPIYYKDTQHQISIVIGVASYPRDGIQSDALIARAALAAHAHLHSDKPIHHFEPLMAQQSREKLHFSASLRRAVKRSEFELHFQPIADFPDMHPIGLEALIRWPQGDGSYIFPSSFIPVCEESGLIVPLGQWVLDQAAKASRELRDAGFGDLSIAVNVSPAELRSSDLIANLRAVRDTYSLAHNALRVELTESCLIEHRDKAIAVMKQLRADGVAVALDDFGTGFSGLSYLRDLPIDMLKIDQAFVRNIDRDARSATICDAIIALGKSLKVSIVAEGIERYSQYRWLNKHGCDGAQGYYIGRPGKLSDLLAQWSRAKDRVR</sequence>
<dbReference type="SUPFAM" id="SSF55785">
    <property type="entry name" value="PYP-like sensor domain (PAS domain)"/>
    <property type="match status" value="2"/>
</dbReference>
<organism evidence="5 6">
    <name type="scientific">Dyella acidisoli</name>
    <dbReference type="NCBI Taxonomy" id="1867834"/>
    <lineage>
        <taxon>Bacteria</taxon>
        <taxon>Pseudomonadati</taxon>
        <taxon>Pseudomonadota</taxon>
        <taxon>Gammaproteobacteria</taxon>
        <taxon>Lysobacterales</taxon>
        <taxon>Rhodanobacteraceae</taxon>
        <taxon>Dyella</taxon>
    </lineage>
</organism>
<name>A0ABQ5XWA3_9GAMM</name>
<dbReference type="Pfam" id="PF00990">
    <property type="entry name" value="GGDEF"/>
    <property type="match status" value="1"/>
</dbReference>
<accession>A0ABQ5XWA3</accession>
<evidence type="ECO:0000256" key="1">
    <source>
        <dbReference type="SAM" id="Phobius"/>
    </source>
</evidence>
<evidence type="ECO:0000259" key="2">
    <source>
        <dbReference type="PROSITE" id="PS50112"/>
    </source>
</evidence>